<evidence type="ECO:0000256" key="9">
    <source>
        <dbReference type="ARBA" id="ARBA00032380"/>
    </source>
</evidence>
<organism evidence="13 14">
    <name type="scientific">Clostridium amylolyticum</name>
    <dbReference type="NCBI Taxonomy" id="1121298"/>
    <lineage>
        <taxon>Bacteria</taxon>
        <taxon>Bacillati</taxon>
        <taxon>Bacillota</taxon>
        <taxon>Clostridia</taxon>
        <taxon>Eubacteriales</taxon>
        <taxon>Clostridiaceae</taxon>
        <taxon>Clostridium</taxon>
    </lineage>
</organism>
<evidence type="ECO:0000256" key="11">
    <source>
        <dbReference type="ARBA" id="ARBA00049399"/>
    </source>
</evidence>
<dbReference type="PROSITE" id="PS00723">
    <property type="entry name" value="POLYPRENYL_SYNTHASE_1"/>
    <property type="match status" value="1"/>
</dbReference>
<evidence type="ECO:0000256" key="4">
    <source>
        <dbReference type="ARBA" id="ARBA00015100"/>
    </source>
</evidence>
<dbReference type="InterPro" id="IPR033749">
    <property type="entry name" value="Polyprenyl_synt_CS"/>
</dbReference>
<evidence type="ECO:0000256" key="12">
    <source>
        <dbReference type="RuleBase" id="RU004466"/>
    </source>
</evidence>
<dbReference type="STRING" id="1121298.SAMN05444401_3358"/>
<protein>
    <recommendedName>
        <fullName evidence="4">Farnesyl diphosphate synthase</fullName>
        <ecNumber evidence="3">2.5.1.10</ecNumber>
    </recommendedName>
    <alternativeName>
        <fullName evidence="10">(2E,6E)-farnesyl diphosphate synthase</fullName>
    </alternativeName>
    <alternativeName>
        <fullName evidence="9">Geranyltranstransferase</fullName>
    </alternativeName>
</protein>
<dbReference type="InterPro" id="IPR008949">
    <property type="entry name" value="Isoprenoid_synthase_dom_sf"/>
</dbReference>
<evidence type="ECO:0000313" key="14">
    <source>
        <dbReference type="Proteomes" id="UP000184080"/>
    </source>
</evidence>
<dbReference type="FunFam" id="1.10.600.10:FF:000001">
    <property type="entry name" value="Geranylgeranyl diphosphate synthase"/>
    <property type="match status" value="1"/>
</dbReference>
<dbReference type="AlphaFoldDB" id="A0A1M6KGY3"/>
<dbReference type="CDD" id="cd00685">
    <property type="entry name" value="Trans_IPPS_HT"/>
    <property type="match status" value="1"/>
</dbReference>
<dbReference type="InterPro" id="IPR000092">
    <property type="entry name" value="Polyprenyl_synt"/>
</dbReference>
<comment type="cofactor">
    <cofactor evidence="1">
        <name>Mg(2+)</name>
        <dbReference type="ChEBI" id="CHEBI:18420"/>
    </cofactor>
</comment>
<dbReference type="Gene3D" id="1.10.600.10">
    <property type="entry name" value="Farnesyl Diphosphate Synthase"/>
    <property type="match status" value="1"/>
</dbReference>
<dbReference type="GO" id="GO:0016114">
    <property type="term" value="P:terpenoid biosynthetic process"/>
    <property type="evidence" value="ECO:0007669"/>
    <property type="project" value="UniProtKB-ARBA"/>
</dbReference>
<evidence type="ECO:0000256" key="10">
    <source>
        <dbReference type="ARBA" id="ARBA00032873"/>
    </source>
</evidence>
<dbReference type="GO" id="GO:0005737">
    <property type="term" value="C:cytoplasm"/>
    <property type="evidence" value="ECO:0007669"/>
    <property type="project" value="UniProtKB-ARBA"/>
</dbReference>
<evidence type="ECO:0000313" key="13">
    <source>
        <dbReference type="EMBL" id="SHJ58189.1"/>
    </source>
</evidence>
<dbReference type="Proteomes" id="UP000184080">
    <property type="component" value="Unassembled WGS sequence"/>
</dbReference>
<reference evidence="13 14" key="1">
    <citation type="submission" date="2016-11" db="EMBL/GenBank/DDBJ databases">
        <authorList>
            <person name="Jaros S."/>
            <person name="Januszkiewicz K."/>
            <person name="Wedrychowicz H."/>
        </authorList>
    </citation>
    <scope>NUCLEOTIDE SEQUENCE [LARGE SCALE GENOMIC DNA]</scope>
    <source>
        <strain evidence="13 14">DSM 21864</strain>
    </source>
</reference>
<evidence type="ECO:0000256" key="6">
    <source>
        <dbReference type="ARBA" id="ARBA00022723"/>
    </source>
</evidence>
<dbReference type="SFLD" id="SFLDS00005">
    <property type="entry name" value="Isoprenoid_Synthase_Type_I"/>
    <property type="match status" value="1"/>
</dbReference>
<sequence length="291" mass="32531">MINIEEIKLAIDNYLKEYFQDKGTYNKVIYDSISYSLNVGGKRIRPILTVLTYELFNPKEWKKVIPFACAIEMIHTYSLIHDDLPCMDNDDLRRGKPTNHKVFGEAMAVLSGDGLLNEAFNLMTLYALKEGINALKAMQVVGISAGCQGMIGGQVVDILNENKKSTFEELNYIHSKKTGELIKASILAGAILSGASSQEIAILERFGENLGLAFQIKDDILDVEGNALLLGKNTNSDLNNHKYTYISLFGMEKCKAKCVDLTNQCIEDLTSLKYDTSSLLNLTNYLLERNY</sequence>
<keyword evidence="14" id="KW-1185">Reference proteome</keyword>
<dbReference type="PANTHER" id="PTHR43281:SF1">
    <property type="entry name" value="FARNESYL DIPHOSPHATE SYNTHASE"/>
    <property type="match status" value="1"/>
</dbReference>
<keyword evidence="5 12" id="KW-0808">Transferase</keyword>
<dbReference type="EC" id="2.5.1.10" evidence="3"/>
<evidence type="ECO:0000256" key="1">
    <source>
        <dbReference type="ARBA" id="ARBA00001946"/>
    </source>
</evidence>
<name>A0A1M6KGY3_9CLOT</name>
<dbReference type="SFLD" id="SFLDG01017">
    <property type="entry name" value="Polyprenyl_Transferase_Like"/>
    <property type="match status" value="1"/>
</dbReference>
<dbReference type="SUPFAM" id="SSF48576">
    <property type="entry name" value="Terpenoid synthases"/>
    <property type="match status" value="1"/>
</dbReference>
<dbReference type="GO" id="GO:0004337">
    <property type="term" value="F:(2E,6E)-farnesyl diphosphate synthase activity"/>
    <property type="evidence" value="ECO:0007669"/>
    <property type="project" value="UniProtKB-EC"/>
</dbReference>
<dbReference type="Pfam" id="PF00348">
    <property type="entry name" value="polyprenyl_synt"/>
    <property type="match status" value="1"/>
</dbReference>
<dbReference type="GO" id="GO:0046872">
    <property type="term" value="F:metal ion binding"/>
    <property type="evidence" value="ECO:0007669"/>
    <property type="project" value="UniProtKB-KW"/>
</dbReference>
<dbReference type="NCBIfam" id="NF045485">
    <property type="entry name" value="FPPsyn"/>
    <property type="match status" value="1"/>
</dbReference>
<evidence type="ECO:0000256" key="8">
    <source>
        <dbReference type="ARBA" id="ARBA00023229"/>
    </source>
</evidence>
<comment type="similarity">
    <text evidence="2 12">Belongs to the FPP/GGPP synthase family.</text>
</comment>
<dbReference type="InterPro" id="IPR053378">
    <property type="entry name" value="Prenyl_diphosphate_synthase"/>
</dbReference>
<evidence type="ECO:0000256" key="3">
    <source>
        <dbReference type="ARBA" id="ARBA00012439"/>
    </source>
</evidence>
<keyword evidence="8" id="KW-0414">Isoprene biosynthesis</keyword>
<dbReference type="EMBL" id="FQZO01000006">
    <property type="protein sequence ID" value="SHJ58189.1"/>
    <property type="molecule type" value="Genomic_DNA"/>
</dbReference>
<evidence type="ECO:0000256" key="5">
    <source>
        <dbReference type="ARBA" id="ARBA00022679"/>
    </source>
</evidence>
<dbReference type="PANTHER" id="PTHR43281">
    <property type="entry name" value="FARNESYL DIPHOSPHATE SYNTHASE"/>
    <property type="match status" value="1"/>
</dbReference>
<dbReference type="RefSeq" id="WP_178140733.1">
    <property type="nucleotide sequence ID" value="NZ_FQZO01000006.1"/>
</dbReference>
<gene>
    <name evidence="13" type="ORF">SAMN05444401_3358</name>
</gene>
<evidence type="ECO:0000256" key="2">
    <source>
        <dbReference type="ARBA" id="ARBA00006706"/>
    </source>
</evidence>
<proteinExistence type="inferred from homology"/>
<accession>A0A1M6KGY3</accession>
<evidence type="ECO:0000256" key="7">
    <source>
        <dbReference type="ARBA" id="ARBA00022842"/>
    </source>
</evidence>
<dbReference type="PROSITE" id="PS00444">
    <property type="entry name" value="POLYPRENYL_SYNTHASE_2"/>
    <property type="match status" value="1"/>
</dbReference>
<keyword evidence="6" id="KW-0479">Metal-binding</keyword>
<keyword evidence="7" id="KW-0460">Magnesium</keyword>
<comment type="catalytic activity">
    <reaction evidence="11">
        <text>isopentenyl diphosphate + (2E)-geranyl diphosphate = (2E,6E)-farnesyl diphosphate + diphosphate</text>
        <dbReference type="Rhea" id="RHEA:19361"/>
        <dbReference type="ChEBI" id="CHEBI:33019"/>
        <dbReference type="ChEBI" id="CHEBI:58057"/>
        <dbReference type="ChEBI" id="CHEBI:128769"/>
        <dbReference type="ChEBI" id="CHEBI:175763"/>
        <dbReference type="EC" id="2.5.1.10"/>
    </reaction>
</comment>